<dbReference type="SUPFAM" id="SSF53383">
    <property type="entry name" value="PLP-dependent transferases"/>
    <property type="match status" value="1"/>
</dbReference>
<feature type="chain" id="PRO_5008771904" description="Aminotransferase class I/classII large domain-containing protein" evidence="2">
    <location>
        <begin position="21"/>
        <end position="1132"/>
    </location>
</feature>
<dbReference type="InterPro" id="IPR004839">
    <property type="entry name" value="Aminotransferase_I/II_large"/>
</dbReference>
<evidence type="ECO:0000313" key="5">
    <source>
        <dbReference type="EnsemblProtists" id="EKX52863"/>
    </source>
</evidence>
<evidence type="ECO:0000256" key="2">
    <source>
        <dbReference type="SAM" id="SignalP"/>
    </source>
</evidence>
<name>L1JXQ1_GUITC</name>
<accession>L1JXQ1</accession>
<organism evidence="4">
    <name type="scientific">Guillardia theta (strain CCMP2712)</name>
    <name type="common">Cryptophyte</name>
    <dbReference type="NCBI Taxonomy" id="905079"/>
    <lineage>
        <taxon>Eukaryota</taxon>
        <taxon>Cryptophyceae</taxon>
        <taxon>Pyrenomonadales</taxon>
        <taxon>Geminigeraceae</taxon>
        <taxon>Guillardia</taxon>
    </lineage>
</organism>
<dbReference type="GeneID" id="17309665"/>
<keyword evidence="6" id="KW-1185">Reference proteome</keyword>
<dbReference type="PaxDb" id="55529-EKX52863"/>
<dbReference type="EnsemblProtists" id="EKX52863">
    <property type="protein sequence ID" value="EKX52863"/>
    <property type="gene ID" value="GUITHDRAFT_133286"/>
</dbReference>
<gene>
    <name evidence="4" type="ORF">GUITHDRAFT_133286</name>
</gene>
<feature type="region of interest" description="Disordered" evidence="1">
    <location>
        <begin position="523"/>
        <end position="557"/>
    </location>
</feature>
<reference evidence="4 6" key="1">
    <citation type="journal article" date="2012" name="Nature">
        <title>Algal genomes reveal evolutionary mosaicism and the fate of nucleomorphs.</title>
        <authorList>
            <consortium name="DOE Joint Genome Institute"/>
            <person name="Curtis B.A."/>
            <person name="Tanifuji G."/>
            <person name="Burki F."/>
            <person name="Gruber A."/>
            <person name="Irimia M."/>
            <person name="Maruyama S."/>
            <person name="Arias M.C."/>
            <person name="Ball S.G."/>
            <person name="Gile G.H."/>
            <person name="Hirakawa Y."/>
            <person name="Hopkins J.F."/>
            <person name="Kuo A."/>
            <person name="Rensing S.A."/>
            <person name="Schmutz J."/>
            <person name="Symeonidi A."/>
            <person name="Elias M."/>
            <person name="Eveleigh R.J."/>
            <person name="Herman E.K."/>
            <person name="Klute M.J."/>
            <person name="Nakayama T."/>
            <person name="Obornik M."/>
            <person name="Reyes-Prieto A."/>
            <person name="Armbrust E.V."/>
            <person name="Aves S.J."/>
            <person name="Beiko R.G."/>
            <person name="Coutinho P."/>
            <person name="Dacks J.B."/>
            <person name="Durnford D.G."/>
            <person name="Fast N.M."/>
            <person name="Green B.R."/>
            <person name="Grisdale C.J."/>
            <person name="Hempel F."/>
            <person name="Henrissat B."/>
            <person name="Hoppner M.P."/>
            <person name="Ishida K."/>
            <person name="Kim E."/>
            <person name="Koreny L."/>
            <person name="Kroth P.G."/>
            <person name="Liu Y."/>
            <person name="Malik S.B."/>
            <person name="Maier U.G."/>
            <person name="McRose D."/>
            <person name="Mock T."/>
            <person name="Neilson J.A."/>
            <person name="Onodera N.T."/>
            <person name="Poole A.M."/>
            <person name="Pritham E.J."/>
            <person name="Richards T.A."/>
            <person name="Rocap G."/>
            <person name="Roy S.W."/>
            <person name="Sarai C."/>
            <person name="Schaack S."/>
            <person name="Shirato S."/>
            <person name="Slamovits C.H."/>
            <person name="Spencer D.F."/>
            <person name="Suzuki S."/>
            <person name="Worden A.Z."/>
            <person name="Zauner S."/>
            <person name="Barry K."/>
            <person name="Bell C."/>
            <person name="Bharti A.K."/>
            <person name="Crow J.A."/>
            <person name="Grimwood J."/>
            <person name="Kramer R."/>
            <person name="Lindquist E."/>
            <person name="Lucas S."/>
            <person name="Salamov A."/>
            <person name="McFadden G.I."/>
            <person name="Lane C.E."/>
            <person name="Keeling P.J."/>
            <person name="Gray M.W."/>
            <person name="Grigoriev I.V."/>
            <person name="Archibald J.M."/>
        </authorList>
    </citation>
    <scope>NUCLEOTIDE SEQUENCE</scope>
    <source>
        <strain evidence="4 6">CCMP2712</strain>
    </source>
</reference>
<reference evidence="6" key="2">
    <citation type="submission" date="2012-11" db="EMBL/GenBank/DDBJ databases">
        <authorList>
            <person name="Kuo A."/>
            <person name="Curtis B.A."/>
            <person name="Tanifuji G."/>
            <person name="Burki F."/>
            <person name="Gruber A."/>
            <person name="Irimia M."/>
            <person name="Maruyama S."/>
            <person name="Arias M.C."/>
            <person name="Ball S.G."/>
            <person name="Gile G.H."/>
            <person name="Hirakawa Y."/>
            <person name="Hopkins J.F."/>
            <person name="Rensing S.A."/>
            <person name="Schmutz J."/>
            <person name="Symeonidi A."/>
            <person name="Elias M."/>
            <person name="Eveleigh R.J."/>
            <person name="Herman E.K."/>
            <person name="Klute M.J."/>
            <person name="Nakayama T."/>
            <person name="Obornik M."/>
            <person name="Reyes-Prieto A."/>
            <person name="Armbrust E.V."/>
            <person name="Aves S.J."/>
            <person name="Beiko R.G."/>
            <person name="Coutinho P."/>
            <person name="Dacks J.B."/>
            <person name="Durnford D.G."/>
            <person name="Fast N.M."/>
            <person name="Green B.R."/>
            <person name="Grisdale C."/>
            <person name="Hempe F."/>
            <person name="Henrissat B."/>
            <person name="Hoppner M.P."/>
            <person name="Ishida K.-I."/>
            <person name="Kim E."/>
            <person name="Koreny L."/>
            <person name="Kroth P.G."/>
            <person name="Liu Y."/>
            <person name="Malik S.-B."/>
            <person name="Maier U.G."/>
            <person name="McRose D."/>
            <person name="Mock T."/>
            <person name="Neilson J.A."/>
            <person name="Onodera N.T."/>
            <person name="Poole A.M."/>
            <person name="Pritham E.J."/>
            <person name="Richards T.A."/>
            <person name="Rocap G."/>
            <person name="Roy S.W."/>
            <person name="Sarai C."/>
            <person name="Schaack S."/>
            <person name="Shirato S."/>
            <person name="Slamovits C.H."/>
            <person name="Spencer D.F."/>
            <person name="Suzuki S."/>
            <person name="Worden A.Z."/>
            <person name="Zauner S."/>
            <person name="Barry K."/>
            <person name="Bell C."/>
            <person name="Bharti A.K."/>
            <person name="Crow J.A."/>
            <person name="Grimwood J."/>
            <person name="Kramer R."/>
            <person name="Lindquist E."/>
            <person name="Lucas S."/>
            <person name="Salamov A."/>
            <person name="McFadden G.I."/>
            <person name="Lane C.E."/>
            <person name="Keeling P.J."/>
            <person name="Gray M.W."/>
            <person name="Grigoriev I.V."/>
            <person name="Archibald J.M."/>
        </authorList>
    </citation>
    <scope>NUCLEOTIDE SEQUENCE</scope>
    <source>
        <strain evidence="6">CCMP2712</strain>
    </source>
</reference>
<evidence type="ECO:0000313" key="6">
    <source>
        <dbReference type="Proteomes" id="UP000011087"/>
    </source>
</evidence>
<evidence type="ECO:0000256" key="1">
    <source>
        <dbReference type="SAM" id="MobiDB-lite"/>
    </source>
</evidence>
<dbReference type="Gene3D" id="3.90.1150.10">
    <property type="entry name" value="Aspartate Aminotransferase, domain 1"/>
    <property type="match status" value="1"/>
</dbReference>
<feature type="region of interest" description="Disordered" evidence="1">
    <location>
        <begin position="650"/>
        <end position="679"/>
    </location>
</feature>
<dbReference type="AlphaFoldDB" id="L1JXQ1"/>
<dbReference type="Gene3D" id="3.40.640.10">
    <property type="entry name" value="Type I PLP-dependent aspartate aminotransferase-like (Major domain)"/>
    <property type="match status" value="1"/>
</dbReference>
<dbReference type="RefSeq" id="XP_005839843.1">
    <property type="nucleotide sequence ID" value="XM_005839786.1"/>
</dbReference>
<dbReference type="GO" id="GO:0030170">
    <property type="term" value="F:pyridoxal phosphate binding"/>
    <property type="evidence" value="ECO:0007669"/>
    <property type="project" value="InterPro"/>
</dbReference>
<evidence type="ECO:0000313" key="4">
    <source>
        <dbReference type="EMBL" id="EKX52863.1"/>
    </source>
</evidence>
<protein>
    <recommendedName>
        <fullName evidence="3">Aminotransferase class I/classII large domain-containing protein</fullName>
    </recommendedName>
</protein>
<dbReference type="Pfam" id="PF00155">
    <property type="entry name" value="Aminotran_1_2"/>
    <property type="match status" value="1"/>
</dbReference>
<dbReference type="InterPro" id="IPR015424">
    <property type="entry name" value="PyrdxlP-dep_Trfase"/>
</dbReference>
<feature type="domain" description="Aminotransferase class I/classII large" evidence="3">
    <location>
        <begin position="876"/>
        <end position="941"/>
    </location>
</feature>
<dbReference type="Proteomes" id="UP000011087">
    <property type="component" value="Unassembled WGS sequence"/>
</dbReference>
<evidence type="ECO:0000259" key="3">
    <source>
        <dbReference type="Pfam" id="PF00155"/>
    </source>
</evidence>
<dbReference type="KEGG" id="gtt:GUITHDRAFT_133286"/>
<feature type="compositionally biased region" description="Low complexity" evidence="1">
    <location>
        <begin position="525"/>
        <end position="535"/>
    </location>
</feature>
<dbReference type="InterPro" id="IPR015421">
    <property type="entry name" value="PyrdxlP-dep_Trfase_major"/>
</dbReference>
<feature type="signal peptide" evidence="2">
    <location>
        <begin position="1"/>
        <end position="20"/>
    </location>
</feature>
<dbReference type="HOGENOM" id="CLU_278918_0_0_1"/>
<dbReference type="InterPro" id="IPR015422">
    <property type="entry name" value="PyrdxlP-dep_Trfase_small"/>
</dbReference>
<keyword evidence="2" id="KW-0732">Signal</keyword>
<reference evidence="5" key="3">
    <citation type="submission" date="2015-06" db="UniProtKB">
        <authorList>
            <consortium name="EnsemblProtists"/>
        </authorList>
    </citation>
    <scope>IDENTIFICATION</scope>
</reference>
<proteinExistence type="predicted"/>
<sequence>MSFASSKVLLLLLLLHGSTSFAPLSSNLFPDSLASSSFCVRPKMPLKSLRSRACRRWQPKIVASSEGVSSEVNKEDAVTRDEVVAQRKRALEAALQQSSSEELMCDYPHEPCECKSMLLPPEFEASASLCMHLALVPSLQERLISLTSPGLDPIEMASELEALIQNELSSNASIYFEAGSVVRDIVLAIGHQGNVTHLPLSSDCRGSAIPAHAATSGREHLQIDLFHLLRRGDKRVDEDERIAKHKAVEEVKLQDMKVEDEPQQLADPPPGFLSLKDGIGDLKAMMPKHLAEVKEDTSEDDEVMAFALGIVLRGNMAEEIQSMQRKLKESEQMSRLLSLKGVKVEVLGRMRESEGGGGVFLELKRFVKGRKMMAGLIDTLKDNLQLSGKRMKWNAIPFTLNRTGSSETTETIDETIQTMKLWVSVDKKSLFLLSEIFAHVEQDFKPLRGLLPLLEVEWKGSVESSELRQAIMQVQETVEAMQVGEKLEECLVSTISAAEVCFEDGQQSFNLLHEVAFVPAELGATPSTSTPSTPSLRVAEEESQRADAGQDEQVEDRTAGLAQDEFGRWSMYSSGKKVGRLSIEDGKLLAYQSFPLRTVLKNDFNFTWEPEKRAWTKPVQEFLLMTGAATSDTQEIFRLLVQSYNKKVKEQDQKEVSERNEDTSGSSVGGSGRQEVKVEEGEGKLHVYNSYQVKEELKALGFVFDSTRKSWCMQLPAALNVLDVASSSQVDVQVIRRAASSSKLAPSGSLPVSPSPFTSAEFEATQNCRSSQAMEQPLVGMEKCRPMMLGDKMPDVSGRDLMAMTSFSEDMLKRDVLTCLKHSMGQEDAISTENVVLAYSAEQLMLALLELLVGSEQKVLRATGGSARGSPCDLDQLSLPELANLLDSSFSVLVLNSPCSVTGLELSDSRIRELLQLCREKGVWVLLDMSNAHLLESTFNFDQTMLKQRLVVVQDFSHSLGDQLCASTMSSEYPVLRHQQLGLCSWYHGEELSDESRSSVSGSSLFMMHKFLSWTESSARLEATVLFDFGVAGVTSEQISHLRRVPGVRCLPCKGGFHLAIDVTDLELSPAEASEVLREEAAVMEVCAVAIAPGKKRALLRFSLTQQEQLLANAFRAITASLRWDKDMLQAA</sequence>
<feature type="compositionally biased region" description="Basic and acidic residues" evidence="1">
    <location>
        <begin position="650"/>
        <end position="662"/>
    </location>
</feature>
<dbReference type="EMBL" id="JH992971">
    <property type="protein sequence ID" value="EKX52863.1"/>
    <property type="molecule type" value="Genomic_DNA"/>
</dbReference>